<proteinExistence type="predicted"/>
<sequence length="66" mass="7494">MALTLVLSSLSPTSQAEARSRLFSARIRTGQIFVRDYVLGLTQKYPTGTELLEQTISLWLARMYWG</sequence>
<comment type="caution">
    <text evidence="1">The sequence shown here is derived from an EMBL/GenBank/DDBJ whole genome shotgun (WGS) entry which is preliminary data.</text>
</comment>
<accession>A0A833VX88</accession>
<dbReference type="EMBL" id="SWLB01000004">
    <property type="protein sequence ID" value="KAF3339313.1"/>
    <property type="molecule type" value="Genomic_DNA"/>
</dbReference>
<reference evidence="1" key="1">
    <citation type="submission" date="2020-01" db="EMBL/GenBank/DDBJ databases">
        <title>Genome sequence of Kobresia littledalei, the first chromosome-level genome in the family Cyperaceae.</title>
        <authorList>
            <person name="Qu G."/>
        </authorList>
    </citation>
    <scope>NUCLEOTIDE SEQUENCE</scope>
    <source>
        <strain evidence="1">C.B.Clarke</strain>
        <tissue evidence="1">Leaf</tissue>
    </source>
</reference>
<evidence type="ECO:0000313" key="1">
    <source>
        <dbReference type="EMBL" id="KAF3339313.1"/>
    </source>
</evidence>
<protein>
    <submittedName>
        <fullName evidence="1">Uncharacterized protein</fullName>
    </submittedName>
</protein>
<gene>
    <name evidence="1" type="ORF">FCM35_KLT16784</name>
</gene>
<dbReference type="AlphaFoldDB" id="A0A833VX88"/>
<keyword evidence="2" id="KW-1185">Reference proteome</keyword>
<evidence type="ECO:0000313" key="2">
    <source>
        <dbReference type="Proteomes" id="UP000623129"/>
    </source>
</evidence>
<organism evidence="1 2">
    <name type="scientific">Carex littledalei</name>
    <dbReference type="NCBI Taxonomy" id="544730"/>
    <lineage>
        <taxon>Eukaryota</taxon>
        <taxon>Viridiplantae</taxon>
        <taxon>Streptophyta</taxon>
        <taxon>Embryophyta</taxon>
        <taxon>Tracheophyta</taxon>
        <taxon>Spermatophyta</taxon>
        <taxon>Magnoliopsida</taxon>
        <taxon>Liliopsida</taxon>
        <taxon>Poales</taxon>
        <taxon>Cyperaceae</taxon>
        <taxon>Cyperoideae</taxon>
        <taxon>Cariceae</taxon>
        <taxon>Carex</taxon>
        <taxon>Carex subgen. Euthyceras</taxon>
    </lineage>
</organism>
<dbReference type="Proteomes" id="UP000623129">
    <property type="component" value="Unassembled WGS sequence"/>
</dbReference>
<name>A0A833VX88_9POAL</name>